<evidence type="ECO:0000256" key="5">
    <source>
        <dbReference type="ARBA" id="ARBA00023136"/>
    </source>
</evidence>
<protein>
    <submittedName>
        <fullName evidence="10">Uncharacterized protein</fullName>
    </submittedName>
</protein>
<dbReference type="InterPro" id="IPR050291">
    <property type="entry name" value="CDF_Transporter"/>
</dbReference>
<feature type="domain" description="Cation efflux protein cytoplasmic" evidence="9">
    <location>
        <begin position="382"/>
        <end position="443"/>
    </location>
</feature>
<dbReference type="InterPro" id="IPR058533">
    <property type="entry name" value="Cation_efflux_TM"/>
</dbReference>
<dbReference type="FunFam" id="1.20.1510.10:FF:000005">
    <property type="entry name" value="Putative Cation diffusion facilitator 1"/>
    <property type="match status" value="1"/>
</dbReference>
<sequence length="458" mass="51421">MNSDPDLHRAISMKPSPFHSHPPRSERTASPHPAASDAGINKYDGTSTAVETSKVPDDHDAVARHVAVRESDVERQSLPQYTPDNDPYRLATALKAESELALIRANTSRKRDGCGPITFNTSAHRARKLEQFYEAQNENIERLLKPVDDHRRDAKEEEGANHLKYKIAVVGSFVANVLLAILQLYAAASSKSLSLFTTMADSLFDPMSNITLILCNRAVKRVDGRKFPSGKARIETAGNIFFCFLMITVSVVIIVESVRTLVEHKGPETNDFFLPSVVAVCVAFATKFSLFLYCWALRNKYSQVRILWEDHRNDLFINGFGVLTSVGGAKLKWWLDPMGAIILSALIIFLWSRTAYSEFQLLIGVTADTPTLQLITYISMTHSPFIKQIDTVRAYHSGPRLIVEVDIVMDPEETLRATHDVAEELQIKLESLPDVERAYVHVDYETDHAPEHFLKKEL</sequence>
<evidence type="ECO:0000256" key="1">
    <source>
        <dbReference type="ARBA" id="ARBA00004141"/>
    </source>
</evidence>
<reference evidence="10" key="1">
    <citation type="journal article" date="2020" name="Stud. Mycol.">
        <title>101 Dothideomycetes genomes: a test case for predicting lifestyles and emergence of pathogens.</title>
        <authorList>
            <person name="Haridas S."/>
            <person name="Albert R."/>
            <person name="Binder M."/>
            <person name="Bloem J."/>
            <person name="Labutti K."/>
            <person name="Salamov A."/>
            <person name="Andreopoulos B."/>
            <person name="Baker S."/>
            <person name="Barry K."/>
            <person name="Bills G."/>
            <person name="Bluhm B."/>
            <person name="Cannon C."/>
            <person name="Castanera R."/>
            <person name="Culley D."/>
            <person name="Daum C."/>
            <person name="Ezra D."/>
            <person name="Gonzalez J."/>
            <person name="Henrissat B."/>
            <person name="Kuo A."/>
            <person name="Liang C."/>
            <person name="Lipzen A."/>
            <person name="Lutzoni F."/>
            <person name="Magnuson J."/>
            <person name="Mondo S."/>
            <person name="Nolan M."/>
            <person name="Ohm R."/>
            <person name="Pangilinan J."/>
            <person name="Park H.-J."/>
            <person name="Ramirez L."/>
            <person name="Alfaro M."/>
            <person name="Sun H."/>
            <person name="Tritt A."/>
            <person name="Yoshinaga Y."/>
            <person name="Zwiers L.-H."/>
            <person name="Turgeon B."/>
            <person name="Goodwin S."/>
            <person name="Spatafora J."/>
            <person name="Crous P."/>
            <person name="Grigoriev I."/>
        </authorList>
    </citation>
    <scope>NUCLEOTIDE SEQUENCE</scope>
    <source>
        <strain evidence="10">CBS 109.77</strain>
    </source>
</reference>
<dbReference type="EMBL" id="MU002405">
    <property type="protein sequence ID" value="KAF2786791.1"/>
    <property type="molecule type" value="Genomic_DNA"/>
</dbReference>
<keyword evidence="2" id="KW-0813">Transport</keyword>
<keyword evidence="11" id="KW-1185">Reference proteome</keyword>
<dbReference type="Proteomes" id="UP000799757">
    <property type="component" value="Unassembled WGS sequence"/>
</dbReference>
<dbReference type="GO" id="GO:0098771">
    <property type="term" value="P:inorganic ion homeostasis"/>
    <property type="evidence" value="ECO:0007669"/>
    <property type="project" value="UniProtKB-ARBA"/>
</dbReference>
<dbReference type="PANTHER" id="PTHR43840">
    <property type="entry name" value="MITOCHONDRIAL METAL TRANSPORTER 1-RELATED"/>
    <property type="match status" value="1"/>
</dbReference>
<dbReference type="GO" id="GO:0030003">
    <property type="term" value="P:intracellular monoatomic cation homeostasis"/>
    <property type="evidence" value="ECO:0007669"/>
    <property type="project" value="UniProtKB-ARBA"/>
</dbReference>
<feature type="transmembrane region" description="Helical" evidence="7">
    <location>
        <begin position="275"/>
        <end position="296"/>
    </location>
</feature>
<dbReference type="FunFam" id="3.30.70.1350:FF:000003">
    <property type="entry name" value="Cation diffusion facilitator 1"/>
    <property type="match status" value="1"/>
</dbReference>
<dbReference type="InterPro" id="IPR027469">
    <property type="entry name" value="Cation_efflux_TMD_sf"/>
</dbReference>
<dbReference type="InterPro" id="IPR027470">
    <property type="entry name" value="Cation_efflux_CTD"/>
</dbReference>
<dbReference type="Pfam" id="PF16916">
    <property type="entry name" value="ZT_dimer"/>
    <property type="match status" value="1"/>
</dbReference>
<dbReference type="PANTHER" id="PTHR43840:SF12">
    <property type="entry name" value="CATION DIFFUSION FACILITATOR 1 (AFU_ORTHOLOGUE AFUA_1G14440)"/>
    <property type="match status" value="1"/>
</dbReference>
<dbReference type="GO" id="GO:0016020">
    <property type="term" value="C:membrane"/>
    <property type="evidence" value="ECO:0007669"/>
    <property type="project" value="UniProtKB-SubCell"/>
</dbReference>
<evidence type="ECO:0000256" key="6">
    <source>
        <dbReference type="SAM" id="MobiDB-lite"/>
    </source>
</evidence>
<organism evidence="10 11">
    <name type="scientific">Melanomma pulvis-pyrius CBS 109.77</name>
    <dbReference type="NCBI Taxonomy" id="1314802"/>
    <lineage>
        <taxon>Eukaryota</taxon>
        <taxon>Fungi</taxon>
        <taxon>Dikarya</taxon>
        <taxon>Ascomycota</taxon>
        <taxon>Pezizomycotina</taxon>
        <taxon>Dothideomycetes</taxon>
        <taxon>Pleosporomycetidae</taxon>
        <taxon>Pleosporales</taxon>
        <taxon>Melanommataceae</taxon>
        <taxon>Melanomma</taxon>
    </lineage>
</organism>
<evidence type="ECO:0000256" key="2">
    <source>
        <dbReference type="ARBA" id="ARBA00022448"/>
    </source>
</evidence>
<dbReference type="SUPFAM" id="SSF160240">
    <property type="entry name" value="Cation efflux protein cytoplasmic domain-like"/>
    <property type="match status" value="1"/>
</dbReference>
<dbReference type="SUPFAM" id="SSF161111">
    <property type="entry name" value="Cation efflux protein transmembrane domain-like"/>
    <property type="match status" value="1"/>
</dbReference>
<feature type="region of interest" description="Disordered" evidence="6">
    <location>
        <begin position="67"/>
        <end position="86"/>
    </location>
</feature>
<evidence type="ECO:0000256" key="7">
    <source>
        <dbReference type="SAM" id="Phobius"/>
    </source>
</evidence>
<name>A0A6A6WSD4_9PLEO</name>
<dbReference type="Pfam" id="PF01545">
    <property type="entry name" value="Cation_efflux"/>
    <property type="match status" value="1"/>
</dbReference>
<evidence type="ECO:0000313" key="11">
    <source>
        <dbReference type="Proteomes" id="UP000799757"/>
    </source>
</evidence>
<dbReference type="InterPro" id="IPR036837">
    <property type="entry name" value="Cation_efflux_CTD_sf"/>
</dbReference>
<dbReference type="GO" id="GO:0008324">
    <property type="term" value="F:monoatomic cation transmembrane transporter activity"/>
    <property type="evidence" value="ECO:0007669"/>
    <property type="project" value="InterPro"/>
</dbReference>
<evidence type="ECO:0000256" key="3">
    <source>
        <dbReference type="ARBA" id="ARBA00022692"/>
    </source>
</evidence>
<dbReference type="AlphaFoldDB" id="A0A6A6WSD4"/>
<dbReference type="NCBIfam" id="TIGR01297">
    <property type="entry name" value="CDF"/>
    <property type="match status" value="1"/>
</dbReference>
<feature type="domain" description="Cation efflux protein transmembrane" evidence="8">
    <location>
        <begin position="172"/>
        <end position="363"/>
    </location>
</feature>
<gene>
    <name evidence="10" type="ORF">K505DRAFT_259122</name>
</gene>
<evidence type="ECO:0000259" key="9">
    <source>
        <dbReference type="Pfam" id="PF16916"/>
    </source>
</evidence>
<keyword evidence="5 7" id="KW-0472">Membrane</keyword>
<dbReference type="InterPro" id="IPR002524">
    <property type="entry name" value="Cation_efflux"/>
</dbReference>
<feature type="transmembrane region" description="Helical" evidence="7">
    <location>
        <begin position="236"/>
        <end position="255"/>
    </location>
</feature>
<accession>A0A6A6WSD4</accession>
<comment type="subcellular location">
    <subcellularLocation>
        <location evidence="1">Membrane</location>
        <topology evidence="1">Multi-pass membrane protein</topology>
    </subcellularLocation>
</comment>
<feature type="region of interest" description="Disordered" evidence="6">
    <location>
        <begin position="1"/>
        <end position="60"/>
    </location>
</feature>
<feature type="transmembrane region" description="Helical" evidence="7">
    <location>
        <begin position="193"/>
        <end position="215"/>
    </location>
</feature>
<evidence type="ECO:0000313" key="10">
    <source>
        <dbReference type="EMBL" id="KAF2786791.1"/>
    </source>
</evidence>
<dbReference type="OrthoDB" id="78296at2759"/>
<keyword evidence="4 7" id="KW-1133">Transmembrane helix</keyword>
<evidence type="ECO:0000256" key="4">
    <source>
        <dbReference type="ARBA" id="ARBA00022989"/>
    </source>
</evidence>
<dbReference type="Gene3D" id="3.30.70.1350">
    <property type="entry name" value="Cation efflux protein, cytoplasmic domain"/>
    <property type="match status" value="1"/>
</dbReference>
<feature type="transmembrane region" description="Helical" evidence="7">
    <location>
        <begin position="333"/>
        <end position="351"/>
    </location>
</feature>
<feature type="transmembrane region" description="Helical" evidence="7">
    <location>
        <begin position="167"/>
        <end position="187"/>
    </location>
</feature>
<evidence type="ECO:0000259" key="8">
    <source>
        <dbReference type="Pfam" id="PF01545"/>
    </source>
</evidence>
<dbReference type="Gene3D" id="1.20.1510.10">
    <property type="entry name" value="Cation efflux protein transmembrane domain"/>
    <property type="match status" value="1"/>
</dbReference>
<proteinExistence type="predicted"/>
<keyword evidence="3 7" id="KW-0812">Transmembrane</keyword>